<name>A0A3M7P5E5_BRAPC</name>
<dbReference type="Proteomes" id="UP000276133">
    <property type="component" value="Unassembled WGS sequence"/>
</dbReference>
<evidence type="ECO:0000313" key="2">
    <source>
        <dbReference type="Proteomes" id="UP000276133"/>
    </source>
</evidence>
<feature type="non-terminal residue" evidence="1">
    <location>
        <position position="1"/>
    </location>
</feature>
<sequence>YGYSYYSSICPIFLKSNYRPFASLEEYFSQNLIKKNRYLIAKKEIGKKLKSSFYPNALSEMNLAEILMNFMKSISAYAEYKIYKNSQRGLIALQEHCLFTELTKTNL</sequence>
<reference evidence="1 2" key="1">
    <citation type="journal article" date="2018" name="Sci. Rep.">
        <title>Genomic signatures of local adaptation to the degree of environmental predictability in rotifers.</title>
        <authorList>
            <person name="Franch-Gras L."/>
            <person name="Hahn C."/>
            <person name="Garcia-Roger E.M."/>
            <person name="Carmona M.J."/>
            <person name="Serra M."/>
            <person name="Gomez A."/>
        </authorList>
    </citation>
    <scope>NUCLEOTIDE SEQUENCE [LARGE SCALE GENOMIC DNA]</scope>
    <source>
        <strain evidence="1">HYR1</strain>
    </source>
</reference>
<accession>A0A3M7P5E5</accession>
<keyword evidence="2" id="KW-1185">Reference proteome</keyword>
<comment type="caution">
    <text evidence="1">The sequence shown here is derived from an EMBL/GenBank/DDBJ whole genome shotgun (WGS) entry which is preliminary data.</text>
</comment>
<protein>
    <submittedName>
        <fullName evidence="1">Uncharacterized protein</fullName>
    </submittedName>
</protein>
<dbReference type="AlphaFoldDB" id="A0A3M7P5E5"/>
<proteinExistence type="predicted"/>
<dbReference type="EMBL" id="REGN01013200">
    <property type="protein sequence ID" value="RMZ94243.1"/>
    <property type="molecule type" value="Genomic_DNA"/>
</dbReference>
<organism evidence="1 2">
    <name type="scientific">Brachionus plicatilis</name>
    <name type="common">Marine rotifer</name>
    <name type="synonym">Brachionus muelleri</name>
    <dbReference type="NCBI Taxonomy" id="10195"/>
    <lineage>
        <taxon>Eukaryota</taxon>
        <taxon>Metazoa</taxon>
        <taxon>Spiralia</taxon>
        <taxon>Gnathifera</taxon>
        <taxon>Rotifera</taxon>
        <taxon>Eurotatoria</taxon>
        <taxon>Monogononta</taxon>
        <taxon>Pseudotrocha</taxon>
        <taxon>Ploima</taxon>
        <taxon>Brachionidae</taxon>
        <taxon>Brachionus</taxon>
    </lineage>
</organism>
<gene>
    <name evidence="1" type="ORF">BpHYR1_037623</name>
</gene>
<evidence type="ECO:0000313" key="1">
    <source>
        <dbReference type="EMBL" id="RMZ94243.1"/>
    </source>
</evidence>